<dbReference type="InterPro" id="IPR049943">
    <property type="entry name" value="Ser_HO-MeTrfase-like"/>
</dbReference>
<comment type="subunit">
    <text evidence="6">Homodimer.</text>
</comment>
<dbReference type="InterPro" id="IPR001085">
    <property type="entry name" value="Ser_HO-MeTrfase"/>
</dbReference>
<dbReference type="GO" id="GO:0004372">
    <property type="term" value="F:glycine hydroxymethyltransferase activity"/>
    <property type="evidence" value="ECO:0007669"/>
    <property type="project" value="UniProtKB-EC"/>
</dbReference>
<protein>
    <recommendedName>
        <fullName evidence="6">Serine hydroxymethyltransferase</fullName>
        <shortName evidence="6">SHMT</shortName>
        <shortName evidence="6">Serine methylase</shortName>
        <ecNumber evidence="6">2.1.2.1</ecNumber>
    </recommendedName>
</protein>
<keyword evidence="4 6" id="KW-0808">Transferase</keyword>
<gene>
    <name evidence="6 8" type="primary">glyA</name>
    <name evidence="8" type="ORF">ACFSBI_07250</name>
</gene>
<comment type="similarity">
    <text evidence="2 6">Belongs to the SHMT family.</text>
</comment>
<evidence type="ECO:0000256" key="6">
    <source>
        <dbReference type="HAMAP-Rule" id="MF_00051"/>
    </source>
</evidence>
<dbReference type="PROSITE" id="PS00096">
    <property type="entry name" value="SHMT"/>
    <property type="match status" value="1"/>
</dbReference>
<evidence type="ECO:0000256" key="1">
    <source>
        <dbReference type="ARBA" id="ARBA00001933"/>
    </source>
</evidence>
<dbReference type="InterPro" id="IPR039429">
    <property type="entry name" value="SHMT-like_dom"/>
</dbReference>
<dbReference type="InterPro" id="IPR015421">
    <property type="entry name" value="PyrdxlP-dep_Trfase_major"/>
</dbReference>
<feature type="binding site" evidence="6">
    <location>
        <position position="253"/>
    </location>
    <ligand>
        <name>(6S)-5,6,7,8-tetrahydrofolate</name>
        <dbReference type="ChEBI" id="CHEBI:57453"/>
    </ligand>
</feature>
<evidence type="ECO:0000256" key="5">
    <source>
        <dbReference type="ARBA" id="ARBA00022898"/>
    </source>
</evidence>
<dbReference type="CDD" id="cd00378">
    <property type="entry name" value="SHMT"/>
    <property type="match status" value="1"/>
</dbReference>
<dbReference type="PIRSF" id="PIRSF000412">
    <property type="entry name" value="SHMT"/>
    <property type="match status" value="1"/>
</dbReference>
<comment type="caution">
    <text evidence="6">Lacks conserved residue(s) required for the propagation of feature annotation.</text>
</comment>
<feature type="site" description="Plays an important role in substrate specificity" evidence="6">
    <location>
        <position position="236"/>
    </location>
</feature>
<keyword evidence="6" id="KW-0963">Cytoplasm</keyword>
<dbReference type="EC" id="2.1.2.1" evidence="6"/>
<comment type="caution">
    <text evidence="8">The sequence shown here is derived from an EMBL/GenBank/DDBJ whole genome shotgun (WGS) entry which is preliminary data.</text>
</comment>
<dbReference type="PANTHER" id="PTHR11680:SF35">
    <property type="entry name" value="SERINE HYDROXYMETHYLTRANSFERASE 1"/>
    <property type="match status" value="1"/>
</dbReference>
<dbReference type="InterPro" id="IPR015422">
    <property type="entry name" value="PyrdxlP-dep_Trfase_small"/>
</dbReference>
<dbReference type="Gene3D" id="3.40.640.10">
    <property type="entry name" value="Type I PLP-dependent aspartate aminotransferase-like (Major domain)"/>
    <property type="match status" value="1"/>
</dbReference>
<dbReference type="EMBL" id="JBHUEA010000009">
    <property type="protein sequence ID" value="MFD1721343.1"/>
    <property type="molecule type" value="Genomic_DNA"/>
</dbReference>
<feature type="binding site" evidence="6">
    <location>
        <begin position="132"/>
        <end position="134"/>
    </location>
    <ligand>
        <name>(6S)-5,6,7,8-tetrahydrofolate</name>
        <dbReference type="ChEBI" id="CHEBI:57453"/>
    </ligand>
</feature>
<evidence type="ECO:0000256" key="4">
    <source>
        <dbReference type="ARBA" id="ARBA00022679"/>
    </source>
</evidence>
<dbReference type="InterPro" id="IPR019798">
    <property type="entry name" value="Ser_HO-MeTrfase_PLP_BS"/>
</dbReference>
<reference evidence="9" key="1">
    <citation type="journal article" date="2019" name="Int. J. Syst. Evol. Microbiol.">
        <title>The Global Catalogue of Microorganisms (GCM) 10K type strain sequencing project: providing services to taxonomists for standard genome sequencing and annotation.</title>
        <authorList>
            <consortium name="The Broad Institute Genomics Platform"/>
            <consortium name="The Broad Institute Genome Sequencing Center for Infectious Disease"/>
            <person name="Wu L."/>
            <person name="Ma J."/>
        </authorList>
    </citation>
    <scope>NUCLEOTIDE SEQUENCE [LARGE SCALE GENOMIC DNA]</scope>
    <source>
        <strain evidence="9">CGMCC 1.12471</strain>
    </source>
</reference>
<name>A0ABW4LDT7_9MICO</name>
<dbReference type="Proteomes" id="UP001597347">
    <property type="component" value="Unassembled WGS sequence"/>
</dbReference>
<dbReference type="NCBIfam" id="NF000586">
    <property type="entry name" value="PRK00011.1"/>
    <property type="match status" value="1"/>
</dbReference>
<comment type="pathway">
    <text evidence="6">Amino-acid biosynthesis; glycine biosynthesis; glycine from L-serine: step 1/1.</text>
</comment>
<dbReference type="Pfam" id="PF00464">
    <property type="entry name" value="SHMT"/>
    <property type="match status" value="1"/>
</dbReference>
<evidence type="ECO:0000256" key="2">
    <source>
        <dbReference type="ARBA" id="ARBA00006376"/>
    </source>
</evidence>
<comment type="function">
    <text evidence="6">Catalyzes the reversible interconversion of serine and glycine with tetrahydrofolate (THF) serving as the one-carbon carrier. This reaction serves as the major source of one-carbon groups required for the biosynthesis of purines, thymidylate, methionine, and other important biomolecules. Also exhibits THF-independent aldolase activity toward beta-hydroxyamino acids, producing glycine and aldehydes, via a retro-aldol mechanism.</text>
</comment>
<organism evidence="8 9">
    <name type="scientific">Amnibacterium endophyticum</name>
    <dbReference type="NCBI Taxonomy" id="2109337"/>
    <lineage>
        <taxon>Bacteria</taxon>
        <taxon>Bacillati</taxon>
        <taxon>Actinomycetota</taxon>
        <taxon>Actinomycetes</taxon>
        <taxon>Micrococcales</taxon>
        <taxon>Microbacteriaceae</taxon>
        <taxon>Amnibacterium</taxon>
    </lineage>
</organism>
<sequence length="427" mass="45472">MTDTATRPSVVDAPIEKVDPEIAAVLHDELERQRHTLEMIASENFVPRSVLTAAGSVLTNKYAEGYPGRRYYGGCEVVDVAENLAIERAKSLFGAGYANVQPHSGATANAAVLAALAQPGDRILGLELAHGGHLTHGMKLNFSGKLYGAYAYGVDPETFLIDMDRVRDAAREHRPAVIIAGWSAYPRQLDFAAFREIADEVGAKLWVDMAHFAGLVAAGLHPSPIPHADVVSTTVHKTLGGPRSGLILARDDEYAKKLNSAVFPGQQGGPLMHVIAAKATAFKIAATEGFKERQARTIEGARILAERLTTADAREAGVDVLTGGTDVHLVLADLRDSPIDGREAEDLLHEAGITVNRNAVPFDPRPPMRTSGIRIGTPALATRGFGAAEFREVADILAAALKPGADTAALRGQVHALADRFPLYPGL</sequence>
<feature type="modified residue" description="N6-(pyridoxal phosphate)lysine" evidence="6">
    <location>
        <position position="237"/>
    </location>
</feature>
<dbReference type="InterPro" id="IPR015424">
    <property type="entry name" value="PyrdxlP-dep_Trfase"/>
</dbReference>
<accession>A0ABW4LDT7</accession>
<comment type="pathway">
    <text evidence="6">One-carbon metabolism; tetrahydrofolate interconversion.</text>
</comment>
<comment type="subcellular location">
    <subcellularLocation>
        <location evidence="6">Cytoplasm</location>
    </subcellularLocation>
</comment>
<dbReference type="PANTHER" id="PTHR11680">
    <property type="entry name" value="SERINE HYDROXYMETHYLTRANSFERASE"/>
    <property type="match status" value="1"/>
</dbReference>
<dbReference type="RefSeq" id="WP_377933496.1">
    <property type="nucleotide sequence ID" value="NZ_JBHUEA010000009.1"/>
</dbReference>
<dbReference type="Gene3D" id="3.90.1150.10">
    <property type="entry name" value="Aspartate Aminotransferase, domain 1"/>
    <property type="match status" value="1"/>
</dbReference>
<proteinExistence type="inferred from homology"/>
<comment type="catalytic activity">
    <reaction evidence="6">
        <text>(6R)-5,10-methylene-5,6,7,8-tetrahydrofolate + glycine + H2O = (6S)-5,6,7,8-tetrahydrofolate + L-serine</text>
        <dbReference type="Rhea" id="RHEA:15481"/>
        <dbReference type="ChEBI" id="CHEBI:15377"/>
        <dbReference type="ChEBI" id="CHEBI:15636"/>
        <dbReference type="ChEBI" id="CHEBI:33384"/>
        <dbReference type="ChEBI" id="CHEBI:57305"/>
        <dbReference type="ChEBI" id="CHEBI:57453"/>
        <dbReference type="EC" id="2.1.2.1"/>
    </reaction>
</comment>
<keyword evidence="9" id="KW-1185">Reference proteome</keyword>
<comment type="cofactor">
    <cofactor evidence="1 6">
        <name>pyridoxal 5'-phosphate</name>
        <dbReference type="ChEBI" id="CHEBI:597326"/>
    </cofactor>
</comment>
<keyword evidence="3 6" id="KW-0554">One-carbon metabolism</keyword>
<evidence type="ECO:0000256" key="3">
    <source>
        <dbReference type="ARBA" id="ARBA00022563"/>
    </source>
</evidence>
<feature type="binding site" evidence="6">
    <location>
        <position position="128"/>
    </location>
    <ligand>
        <name>(6S)-5,6,7,8-tetrahydrofolate</name>
        <dbReference type="ChEBI" id="CHEBI:57453"/>
    </ligand>
</feature>
<keyword evidence="6" id="KW-0028">Amino-acid biosynthesis</keyword>
<feature type="domain" description="Serine hydroxymethyltransferase-like" evidence="7">
    <location>
        <begin position="15"/>
        <end position="396"/>
    </location>
</feature>
<evidence type="ECO:0000313" key="9">
    <source>
        <dbReference type="Proteomes" id="UP001597347"/>
    </source>
</evidence>
<dbReference type="SUPFAM" id="SSF53383">
    <property type="entry name" value="PLP-dependent transferases"/>
    <property type="match status" value="1"/>
</dbReference>
<dbReference type="HAMAP" id="MF_00051">
    <property type="entry name" value="SHMT"/>
    <property type="match status" value="1"/>
</dbReference>
<evidence type="ECO:0000259" key="7">
    <source>
        <dbReference type="Pfam" id="PF00464"/>
    </source>
</evidence>
<keyword evidence="5 6" id="KW-0663">Pyridoxal phosphate</keyword>
<evidence type="ECO:0000313" key="8">
    <source>
        <dbReference type="EMBL" id="MFD1721343.1"/>
    </source>
</evidence>